<sequence length="243" mass="27247">MAEPPTYHAAVNSSLRQPIPDNDHLMMEDVKLYKNTRERQRYDRLAEFYAIIKTTEHLENARLSNSIDKEEYARECTTLIQQFKDTESVLIRQNYITDTSSFIAAWGLGDCALAAERLLTYGVPATVVHRSGDGQAGLALQARQAAEATQAFITAMDALKLEQRAVDEVQPLVADVMDRLTRLAALPADFAPTQKIEAWLKELNGLRAADELGEDQARQLLHDLDAAYSGFFRFLESERGGNK</sequence>
<dbReference type="InterPro" id="IPR017898">
    <property type="entry name" value="VPS28_N"/>
</dbReference>
<dbReference type="EMBL" id="HBIU01020016">
    <property type="protein sequence ID" value="CAE0630598.1"/>
    <property type="molecule type" value="Transcribed_RNA"/>
</dbReference>
<dbReference type="PIRSF" id="PIRSF017535">
    <property type="entry name" value="VPS28"/>
    <property type="match status" value="1"/>
</dbReference>
<dbReference type="InterPro" id="IPR037202">
    <property type="entry name" value="ESCRT_assembly_dom"/>
</dbReference>
<dbReference type="SUPFAM" id="SSF140427">
    <property type="entry name" value="VPS28 C-terminal domain-like"/>
    <property type="match status" value="1"/>
</dbReference>
<protein>
    <recommendedName>
        <fullName evidence="5">Vacuolar protein sorting-associated protein 28 homolog</fullName>
    </recommendedName>
</protein>
<comment type="subcellular location">
    <subcellularLocation>
        <location evidence="1">Endosome</location>
    </subcellularLocation>
</comment>
<dbReference type="InterPro" id="IPR038358">
    <property type="entry name" value="VPS28_N_sf"/>
</dbReference>
<dbReference type="InterPro" id="IPR017899">
    <property type="entry name" value="VPS28_C"/>
</dbReference>
<comment type="function">
    <text evidence="5">Component of the ESCRT-I complex (endosomal sorting complex required for transport I), a regulator of vesicular trafficking process.</text>
</comment>
<comment type="similarity">
    <text evidence="5 6">Belongs to the VPS28 family.</text>
</comment>
<name>A0A6S9EJI3_HETAK</name>
<keyword evidence="4 5" id="KW-0653">Protein transport</keyword>
<dbReference type="PANTHER" id="PTHR12937:SF0">
    <property type="entry name" value="VACUOLAR PROTEIN SORTING-ASSOCIATED PROTEIN 28 HOMOLOG"/>
    <property type="match status" value="1"/>
</dbReference>
<evidence type="ECO:0000256" key="5">
    <source>
        <dbReference type="PIRNR" id="PIRNR017535"/>
    </source>
</evidence>
<dbReference type="GO" id="GO:0043328">
    <property type="term" value="P:protein transport to vacuole involved in ubiquitin-dependent protein catabolic process via the multivesicular body sorting pathway"/>
    <property type="evidence" value="ECO:0007669"/>
    <property type="project" value="TreeGrafter"/>
</dbReference>
<dbReference type="FunFam" id="1.20.120.1130:FF:000001">
    <property type="entry name" value="Vacuolar protein sorting-associated protein 28 homolog"/>
    <property type="match status" value="1"/>
</dbReference>
<dbReference type="InterPro" id="IPR037206">
    <property type="entry name" value="VPS28_C_sf"/>
</dbReference>
<dbReference type="PANTHER" id="PTHR12937">
    <property type="entry name" value="VACUOLAR PROTEIN SORTING 28, ISOFORM 2 VPS28"/>
    <property type="match status" value="1"/>
</dbReference>
<dbReference type="GO" id="GO:0000813">
    <property type="term" value="C:ESCRT I complex"/>
    <property type="evidence" value="ECO:0007669"/>
    <property type="project" value="UniProtKB-UniRule"/>
</dbReference>
<gene>
    <name evidence="9" type="ORF">HAKA00212_LOCUS9295</name>
</gene>
<reference evidence="9" key="1">
    <citation type="submission" date="2021-01" db="EMBL/GenBank/DDBJ databases">
        <authorList>
            <person name="Corre E."/>
            <person name="Pelletier E."/>
            <person name="Niang G."/>
            <person name="Scheremetjew M."/>
            <person name="Finn R."/>
            <person name="Kale V."/>
            <person name="Holt S."/>
            <person name="Cochrane G."/>
            <person name="Meng A."/>
            <person name="Brown T."/>
            <person name="Cohen L."/>
        </authorList>
    </citation>
    <scope>NUCLEOTIDE SEQUENCE</scope>
    <source>
        <strain evidence="9">CCMP3107</strain>
    </source>
</reference>
<dbReference type="Gene3D" id="1.20.120.1130">
    <property type="match status" value="1"/>
</dbReference>
<dbReference type="AlphaFoldDB" id="A0A6S9EJI3"/>
<organism evidence="9">
    <name type="scientific">Heterosigma akashiwo</name>
    <name type="common">Chromophytic alga</name>
    <name type="synonym">Heterosigma carterae</name>
    <dbReference type="NCBI Taxonomy" id="2829"/>
    <lineage>
        <taxon>Eukaryota</taxon>
        <taxon>Sar</taxon>
        <taxon>Stramenopiles</taxon>
        <taxon>Ochrophyta</taxon>
        <taxon>Raphidophyceae</taxon>
        <taxon>Chattonellales</taxon>
        <taxon>Chattonellaceae</taxon>
        <taxon>Heterosigma</taxon>
    </lineage>
</organism>
<feature type="domain" description="VPS28 C-terminal" evidence="7">
    <location>
        <begin position="140"/>
        <end position="236"/>
    </location>
</feature>
<feature type="domain" description="VPS28 N-terminal" evidence="8">
    <location>
        <begin position="19"/>
        <end position="129"/>
    </location>
</feature>
<evidence type="ECO:0000313" key="9">
    <source>
        <dbReference type="EMBL" id="CAE0630598.1"/>
    </source>
</evidence>
<evidence type="ECO:0000256" key="1">
    <source>
        <dbReference type="ARBA" id="ARBA00004177"/>
    </source>
</evidence>
<evidence type="ECO:0000256" key="6">
    <source>
        <dbReference type="PROSITE-ProRule" id="PRU00642"/>
    </source>
</evidence>
<dbReference type="InterPro" id="IPR007143">
    <property type="entry name" value="Vps28"/>
</dbReference>
<proteinExistence type="inferred from homology"/>
<evidence type="ECO:0000259" key="8">
    <source>
        <dbReference type="PROSITE" id="PS51313"/>
    </source>
</evidence>
<dbReference type="SUPFAM" id="SSF140111">
    <property type="entry name" value="Endosomal sorting complex assembly domain"/>
    <property type="match status" value="1"/>
</dbReference>
<dbReference type="Pfam" id="PF03997">
    <property type="entry name" value="VPS28"/>
    <property type="match status" value="1"/>
</dbReference>
<accession>A0A6S9EJI3</accession>
<dbReference type="PROSITE" id="PS51313">
    <property type="entry name" value="VPS28_N"/>
    <property type="match status" value="1"/>
</dbReference>
<dbReference type="PROSITE" id="PS51310">
    <property type="entry name" value="VPS28_C"/>
    <property type="match status" value="1"/>
</dbReference>
<evidence type="ECO:0000256" key="3">
    <source>
        <dbReference type="ARBA" id="ARBA00022753"/>
    </source>
</evidence>
<evidence type="ECO:0000256" key="4">
    <source>
        <dbReference type="ARBA" id="ARBA00022927"/>
    </source>
</evidence>
<dbReference type="Gene3D" id="1.20.1440.200">
    <property type="match status" value="1"/>
</dbReference>
<keyword evidence="2 5" id="KW-0813">Transport</keyword>
<evidence type="ECO:0000259" key="7">
    <source>
        <dbReference type="PROSITE" id="PS51310"/>
    </source>
</evidence>
<evidence type="ECO:0000256" key="2">
    <source>
        <dbReference type="ARBA" id="ARBA00022448"/>
    </source>
</evidence>
<keyword evidence="3 5" id="KW-0967">Endosome</keyword>
<dbReference type="GO" id="GO:0044877">
    <property type="term" value="F:protein-containing complex binding"/>
    <property type="evidence" value="ECO:0007669"/>
    <property type="project" value="TreeGrafter"/>
</dbReference>